<accession>V6LW32</accession>
<reference evidence="4" key="2">
    <citation type="submission" date="2020-12" db="EMBL/GenBank/DDBJ databases">
        <title>New Spironucleus salmonicida genome in near-complete chromosomes.</title>
        <authorList>
            <person name="Xu F."/>
            <person name="Kurt Z."/>
            <person name="Jimenez-Gonzalez A."/>
            <person name="Astvaldsson A."/>
            <person name="Andersson J.O."/>
            <person name="Svard S.G."/>
        </authorList>
    </citation>
    <scope>NUCLEOTIDE SEQUENCE</scope>
    <source>
        <strain evidence="4">ATCC 50377</strain>
    </source>
</reference>
<feature type="compositionally biased region" description="Low complexity" evidence="2">
    <location>
        <begin position="103"/>
        <end position="113"/>
    </location>
</feature>
<evidence type="ECO:0000256" key="2">
    <source>
        <dbReference type="SAM" id="MobiDB-lite"/>
    </source>
</evidence>
<dbReference type="Proteomes" id="UP000018208">
    <property type="component" value="Unassembled WGS sequence"/>
</dbReference>
<sequence>MRVSQNRPQFQKISSTPTKQIILKYPTKDRDFNQYSIIDETDPTQYHLSKSGIPERILQDTKLQQVQSSPQQLDQQQEQNTLDSPYRPIFRRKIVDQKDESSESSYTEISETIPLETSEIPRYEPTPKVEKWNFKGKPRQNPQESSLHFPTPSPAKLSQPTSRNMQKSLSPLIAPTSKISRIKKLKDQELDKETEDFVQRQFYKHESVIQADFINQQTQKMDDLLSKIDNLLNKSPAQPTQLEILEPVQSIPEEPTSSVNIYQEFQHEIQSQNLTQNQVIQQQKSMLQQNQILQEQMLQMQKQILYLQEQKTNWQDTPQPVITGQLKKHSSAIQQSSICELSQISVSDENIDVLKVTNTAHNPQNTKTITKQQQEQVCPEQSKIVKQPILAQNQVQSRIPGIVARKPIKPALRPPQKIAPRYDDTQDIAFSPKKVQYQPYATMEDPYAVKHIRTKQTTLSQKPANPTKDTIVNPIDYALKSFDEKLSNIQSQDKRKPLNVYDEEVENLKKLNLYFQQQIDSFTV</sequence>
<dbReference type="AlphaFoldDB" id="V6LW32"/>
<dbReference type="EMBL" id="KI545975">
    <property type="protein sequence ID" value="EST48837.1"/>
    <property type="molecule type" value="Genomic_DNA"/>
</dbReference>
<evidence type="ECO:0000256" key="1">
    <source>
        <dbReference type="SAM" id="Coils"/>
    </source>
</evidence>
<dbReference type="VEuPathDB" id="GiardiaDB:SS50377_27848"/>
<feature type="coiled-coil region" evidence="1">
    <location>
        <begin position="283"/>
        <end position="310"/>
    </location>
</feature>
<keyword evidence="5" id="KW-1185">Reference proteome</keyword>
<feature type="compositionally biased region" description="Basic and acidic residues" evidence="2">
    <location>
        <begin position="119"/>
        <end position="133"/>
    </location>
</feature>
<name>V6LW32_9EUKA</name>
<feature type="compositionally biased region" description="Polar residues" evidence="2">
    <location>
        <begin position="156"/>
        <end position="169"/>
    </location>
</feature>
<keyword evidence="1" id="KW-0175">Coiled coil</keyword>
<organism evidence="3">
    <name type="scientific">Spironucleus salmonicida</name>
    <dbReference type="NCBI Taxonomy" id="348837"/>
    <lineage>
        <taxon>Eukaryota</taxon>
        <taxon>Metamonada</taxon>
        <taxon>Diplomonadida</taxon>
        <taxon>Hexamitidae</taxon>
        <taxon>Hexamitinae</taxon>
        <taxon>Spironucleus</taxon>
    </lineage>
</organism>
<feature type="region of interest" description="Disordered" evidence="2">
    <location>
        <begin position="63"/>
        <end position="173"/>
    </location>
</feature>
<dbReference type="EMBL" id="AUWU02000008">
    <property type="protein sequence ID" value="KAH0569876.1"/>
    <property type="molecule type" value="Genomic_DNA"/>
</dbReference>
<evidence type="ECO:0000313" key="5">
    <source>
        <dbReference type="Proteomes" id="UP000018208"/>
    </source>
</evidence>
<evidence type="ECO:0000313" key="4">
    <source>
        <dbReference type="EMBL" id="KAH0569876.1"/>
    </source>
</evidence>
<evidence type="ECO:0000313" key="3">
    <source>
        <dbReference type="EMBL" id="EST48837.1"/>
    </source>
</evidence>
<feature type="compositionally biased region" description="Low complexity" evidence="2">
    <location>
        <begin position="64"/>
        <end position="79"/>
    </location>
</feature>
<gene>
    <name evidence="3" type="ORF">SS50377_10933</name>
    <name evidence="4" type="ORF">SS50377_27848</name>
</gene>
<reference evidence="3 4" key="1">
    <citation type="journal article" date="2014" name="PLoS Genet.">
        <title>The Genome of Spironucleus salmonicida Highlights a Fish Pathogen Adapted to Fluctuating Environments.</title>
        <authorList>
            <person name="Xu F."/>
            <person name="Jerlstrom-Hultqvist J."/>
            <person name="Einarsson E."/>
            <person name="Astvaldsson A."/>
            <person name="Svard S.G."/>
            <person name="Andersson J.O."/>
        </authorList>
    </citation>
    <scope>NUCLEOTIDE SEQUENCE</scope>
    <source>
        <strain evidence="4">ATCC 50377</strain>
    </source>
</reference>
<protein>
    <submittedName>
        <fullName evidence="3">Uncharacterized protein</fullName>
    </submittedName>
</protein>
<proteinExistence type="predicted"/>